<dbReference type="STRING" id="1572751.PK98_07215"/>
<dbReference type="Pfam" id="PF09678">
    <property type="entry name" value="Caa3_CtaG"/>
    <property type="match status" value="1"/>
</dbReference>
<proteinExistence type="predicted"/>
<evidence type="ECO:0000256" key="3">
    <source>
        <dbReference type="ARBA" id="ARBA00022692"/>
    </source>
</evidence>
<dbReference type="Proteomes" id="UP000030988">
    <property type="component" value="Unassembled WGS sequence"/>
</dbReference>
<name>A0A0B2C1Z0_9SPHN</name>
<gene>
    <name evidence="7" type="ORF">PK98_07215</name>
</gene>
<sequence length="252" mass="26995">MVVVNGAAVQWIPYCGAAPLPADWLSRWNLDPVLLLGLAGASFAWWRWRRQGVTDSRAALASLAIMLVLFVSPFCALSSALFTARVVHHVVLATMLAAALVAATGLHLRRLPQSLSLLTAVQVLTFWAWHAPPVYAAALGNDGVFWAMQLSITATAALWWARLRQVSAAGAVTSLLATMMLMGVLGALITFAGRPLYAPHWLTVQSWGLSPLDDQQLAGILMWAPASAIYLLAAMAILYRSLRGDAADGLPA</sequence>
<feature type="transmembrane region" description="Helical" evidence="6">
    <location>
        <begin position="175"/>
        <end position="197"/>
    </location>
</feature>
<keyword evidence="8" id="KW-1185">Reference proteome</keyword>
<feature type="transmembrane region" description="Helical" evidence="6">
    <location>
        <begin position="115"/>
        <end position="132"/>
    </location>
</feature>
<keyword evidence="2" id="KW-1003">Cell membrane</keyword>
<dbReference type="InterPro" id="IPR019108">
    <property type="entry name" value="Caa3_assmbl_CtaG-rel"/>
</dbReference>
<evidence type="ECO:0008006" key="9">
    <source>
        <dbReference type="Google" id="ProtNLM"/>
    </source>
</evidence>
<evidence type="ECO:0000313" key="7">
    <source>
        <dbReference type="EMBL" id="KHL26257.1"/>
    </source>
</evidence>
<organism evidence="7 8">
    <name type="scientific">Croceibacterium mercuriale</name>
    <dbReference type="NCBI Taxonomy" id="1572751"/>
    <lineage>
        <taxon>Bacteria</taxon>
        <taxon>Pseudomonadati</taxon>
        <taxon>Pseudomonadota</taxon>
        <taxon>Alphaproteobacteria</taxon>
        <taxon>Sphingomonadales</taxon>
        <taxon>Erythrobacteraceae</taxon>
        <taxon>Croceibacterium</taxon>
    </lineage>
</organism>
<reference evidence="7 8" key="1">
    <citation type="submission" date="2014-11" db="EMBL/GenBank/DDBJ databases">
        <title>Draft genome sequence of Kirrobacter mercurialis.</title>
        <authorList>
            <person name="Coil D.A."/>
            <person name="Eisen J.A."/>
        </authorList>
    </citation>
    <scope>NUCLEOTIDE SEQUENCE [LARGE SCALE GENOMIC DNA]</scope>
    <source>
        <strain evidence="7 8">Coronado</strain>
    </source>
</reference>
<feature type="transmembrane region" description="Helical" evidence="6">
    <location>
        <begin position="86"/>
        <end position="108"/>
    </location>
</feature>
<keyword evidence="5 6" id="KW-0472">Membrane</keyword>
<evidence type="ECO:0000256" key="2">
    <source>
        <dbReference type="ARBA" id="ARBA00022475"/>
    </source>
</evidence>
<dbReference type="AlphaFoldDB" id="A0A0B2C1Z0"/>
<comment type="caution">
    <text evidence="7">The sequence shown here is derived from an EMBL/GenBank/DDBJ whole genome shotgun (WGS) entry which is preliminary data.</text>
</comment>
<dbReference type="RefSeq" id="WP_039095373.1">
    <property type="nucleotide sequence ID" value="NZ_JTDN01000001.1"/>
</dbReference>
<keyword evidence="4 6" id="KW-1133">Transmembrane helix</keyword>
<evidence type="ECO:0000256" key="4">
    <source>
        <dbReference type="ARBA" id="ARBA00022989"/>
    </source>
</evidence>
<evidence type="ECO:0000256" key="1">
    <source>
        <dbReference type="ARBA" id="ARBA00004651"/>
    </source>
</evidence>
<comment type="subcellular location">
    <subcellularLocation>
        <location evidence="1">Cell membrane</location>
        <topology evidence="1">Multi-pass membrane protein</topology>
    </subcellularLocation>
</comment>
<protein>
    <recommendedName>
        <fullName evidence="9">CAAX protease</fullName>
    </recommendedName>
</protein>
<evidence type="ECO:0000313" key="8">
    <source>
        <dbReference type="Proteomes" id="UP000030988"/>
    </source>
</evidence>
<accession>A0A0B2C1Z0</accession>
<feature type="transmembrane region" description="Helical" evidence="6">
    <location>
        <begin position="144"/>
        <end position="163"/>
    </location>
</feature>
<keyword evidence="3 6" id="KW-0812">Transmembrane</keyword>
<feature type="transmembrane region" description="Helical" evidence="6">
    <location>
        <begin position="217"/>
        <end position="239"/>
    </location>
</feature>
<dbReference type="OrthoDB" id="259025at2"/>
<dbReference type="EMBL" id="JTDN01000001">
    <property type="protein sequence ID" value="KHL26257.1"/>
    <property type="molecule type" value="Genomic_DNA"/>
</dbReference>
<feature type="transmembrane region" description="Helical" evidence="6">
    <location>
        <begin position="28"/>
        <end position="46"/>
    </location>
</feature>
<evidence type="ECO:0000256" key="6">
    <source>
        <dbReference type="SAM" id="Phobius"/>
    </source>
</evidence>
<evidence type="ECO:0000256" key="5">
    <source>
        <dbReference type="ARBA" id="ARBA00023136"/>
    </source>
</evidence>
<feature type="transmembrane region" description="Helical" evidence="6">
    <location>
        <begin position="58"/>
        <end position="80"/>
    </location>
</feature>
<dbReference type="GO" id="GO:0005886">
    <property type="term" value="C:plasma membrane"/>
    <property type="evidence" value="ECO:0007669"/>
    <property type="project" value="UniProtKB-SubCell"/>
</dbReference>